<organism evidence="2 3">
    <name type="scientific">Alienimonas chondri</name>
    <dbReference type="NCBI Taxonomy" id="2681879"/>
    <lineage>
        <taxon>Bacteria</taxon>
        <taxon>Pseudomonadati</taxon>
        <taxon>Planctomycetota</taxon>
        <taxon>Planctomycetia</taxon>
        <taxon>Planctomycetales</taxon>
        <taxon>Planctomycetaceae</taxon>
        <taxon>Alienimonas</taxon>
    </lineage>
</organism>
<dbReference type="EMBL" id="WTPX01000080">
    <property type="protein sequence ID" value="NNJ26477.1"/>
    <property type="molecule type" value="Genomic_DNA"/>
</dbReference>
<keyword evidence="1" id="KW-0472">Membrane</keyword>
<accession>A0ABX1VGT4</accession>
<evidence type="ECO:0000313" key="3">
    <source>
        <dbReference type="Proteomes" id="UP000609651"/>
    </source>
</evidence>
<sequence length="148" mass="16054">MPLIGNKFLEHDLRSWLDETGHYGRSAVVEELDLVAVQRPGWVQVFRFRVRAKQKETGEWTALRGLARDDERAKRKADRTAYRLTEGDAEYDDAFDEWSDGLLTLRSAARGAARGGEANPGGAGAFAAAALAVGGLLVAGAIVATRVL</sequence>
<protein>
    <submittedName>
        <fullName evidence="2">Uncharacterized protein</fullName>
    </submittedName>
</protein>
<keyword evidence="3" id="KW-1185">Reference proteome</keyword>
<evidence type="ECO:0000313" key="2">
    <source>
        <dbReference type="EMBL" id="NNJ26477.1"/>
    </source>
</evidence>
<gene>
    <name evidence="2" type="ORF">LzC2_25640</name>
</gene>
<comment type="caution">
    <text evidence="2">The sequence shown here is derived from an EMBL/GenBank/DDBJ whole genome shotgun (WGS) entry which is preliminary data.</text>
</comment>
<keyword evidence="1" id="KW-0812">Transmembrane</keyword>
<keyword evidence="1" id="KW-1133">Transmembrane helix</keyword>
<evidence type="ECO:0000256" key="1">
    <source>
        <dbReference type="SAM" id="Phobius"/>
    </source>
</evidence>
<dbReference type="Proteomes" id="UP000609651">
    <property type="component" value="Unassembled WGS sequence"/>
</dbReference>
<dbReference type="RefSeq" id="WP_171187555.1">
    <property type="nucleotide sequence ID" value="NZ_WTPX01000080.1"/>
</dbReference>
<name>A0ABX1VGT4_9PLAN</name>
<reference evidence="2 3" key="1">
    <citation type="journal article" date="2020" name="Syst. Appl. Microbiol.">
        <title>Alienimonas chondri sp. nov., a novel planctomycete isolated from the biofilm of the red alga Chondrus crispus.</title>
        <authorList>
            <person name="Vitorino I."/>
            <person name="Albuquerque L."/>
            <person name="Wiegand S."/>
            <person name="Kallscheuer N."/>
            <person name="da Costa M.S."/>
            <person name="Lobo-da-Cunha A."/>
            <person name="Jogler C."/>
            <person name="Lage O.M."/>
        </authorList>
    </citation>
    <scope>NUCLEOTIDE SEQUENCE [LARGE SCALE GENOMIC DNA]</scope>
    <source>
        <strain evidence="2 3">LzC2</strain>
    </source>
</reference>
<feature type="transmembrane region" description="Helical" evidence="1">
    <location>
        <begin position="123"/>
        <end position="144"/>
    </location>
</feature>
<proteinExistence type="predicted"/>